<dbReference type="RefSeq" id="WP_173095514.1">
    <property type="nucleotide sequence ID" value="NZ_CP053892.1"/>
</dbReference>
<feature type="compositionally biased region" description="Low complexity" evidence="1">
    <location>
        <begin position="302"/>
        <end position="311"/>
    </location>
</feature>
<feature type="compositionally biased region" description="Low complexity" evidence="1">
    <location>
        <begin position="441"/>
        <end position="452"/>
    </location>
</feature>
<feature type="domain" description="SseB protein N-terminal" evidence="2">
    <location>
        <begin position="173"/>
        <end position="279"/>
    </location>
</feature>
<evidence type="ECO:0000313" key="4">
    <source>
        <dbReference type="EMBL" id="QKG21203.1"/>
    </source>
</evidence>
<dbReference type="GO" id="GO:0003743">
    <property type="term" value="F:translation initiation factor activity"/>
    <property type="evidence" value="ECO:0007669"/>
    <property type="project" value="UniProtKB-KW"/>
</dbReference>
<evidence type="ECO:0000256" key="1">
    <source>
        <dbReference type="SAM" id="MobiDB-lite"/>
    </source>
</evidence>
<reference evidence="4 5" key="1">
    <citation type="submission" date="2020-05" db="EMBL/GenBank/DDBJ databases">
        <title>Actinomadura verrucosospora NRRL-B18236 (PFL_A860) Genome sequencing and assembly.</title>
        <authorList>
            <person name="Samborskyy M."/>
        </authorList>
    </citation>
    <scope>NUCLEOTIDE SEQUENCE [LARGE SCALE GENOMIC DNA]</scope>
    <source>
        <strain evidence="4 5">NRRL:B18236</strain>
    </source>
</reference>
<organism evidence="4 5">
    <name type="scientific">Actinomadura verrucosospora</name>
    <dbReference type="NCBI Taxonomy" id="46165"/>
    <lineage>
        <taxon>Bacteria</taxon>
        <taxon>Bacillati</taxon>
        <taxon>Actinomycetota</taxon>
        <taxon>Actinomycetes</taxon>
        <taxon>Streptosporangiales</taxon>
        <taxon>Thermomonosporaceae</taxon>
        <taxon>Actinomadura</taxon>
    </lineage>
</organism>
<dbReference type="InterPro" id="IPR054344">
    <property type="entry name" value="TY-Chap_N"/>
</dbReference>
<proteinExistence type="predicted"/>
<dbReference type="Pfam" id="PF22552">
    <property type="entry name" value="TY-Chap3"/>
    <property type="match status" value="1"/>
</dbReference>
<feature type="compositionally biased region" description="Low complexity" evidence="1">
    <location>
        <begin position="480"/>
        <end position="492"/>
    </location>
</feature>
<keyword evidence="4" id="KW-0648">Protein biosynthesis</keyword>
<dbReference type="Pfam" id="PF07179">
    <property type="entry name" value="SseB"/>
    <property type="match status" value="1"/>
</dbReference>
<dbReference type="InterPro" id="IPR009839">
    <property type="entry name" value="SseB_N"/>
</dbReference>
<gene>
    <name evidence="4" type="ORF">ACTIVE_2841</name>
</gene>
<dbReference type="AlphaFoldDB" id="A0A7D3ZL49"/>
<evidence type="ECO:0000259" key="2">
    <source>
        <dbReference type="Pfam" id="PF07179"/>
    </source>
</evidence>
<accession>A0A7D3ZL49</accession>
<dbReference type="EMBL" id="CP053892">
    <property type="protein sequence ID" value="QKG21203.1"/>
    <property type="molecule type" value="Genomic_DNA"/>
</dbReference>
<evidence type="ECO:0000259" key="3">
    <source>
        <dbReference type="Pfam" id="PF22552"/>
    </source>
</evidence>
<feature type="domain" description="TY-Chap N-terminal" evidence="3">
    <location>
        <begin position="1"/>
        <end position="125"/>
    </location>
</feature>
<dbReference type="Proteomes" id="UP000501240">
    <property type="component" value="Chromosome"/>
</dbReference>
<keyword evidence="4" id="KW-0396">Initiation factor</keyword>
<sequence length="743" mass="78859">MDWNDFDKRLTLELSRLPVKSFLIVQGPSGLPYVQAMRIEGGLDAEAVGSAFLPRPLAPGQERRLTTLGWEQPDGEERRNWWNRYTWRERGNRASQELLECAAMLAGQMVGAFRDVYRIDSPLELVYQASKTGPEGGPLALPGLGIPLAVPEAEGSPAAQNAPRAERPSGTALENALAEARERGDQQAYLRLLARATLYLPASGDPTAEHRFATAQFGDGTFVLAFTSPEAMDRSLQGQAAHHREATLSELSRHWPHPDWQLAVDPGLPSASYLDANALFEPIAQEPAGPPAPPDPSDVRVAGRSARTPRTAGRRRRPAAEAPRAASRSPQAPARPQGEAGAPQGAPAAAQAPSQPSAEPGPLPRRHARPAPTTRPEPTRGEPTRPEPATARETPADPQGLPVPPPQGVVQQASAPREPQPAGRTAPQAAPLDPQGPPPRAQAQGSSVAPGTAPGPQPAAAPQQTARDIPRPPASGAGGAVAPPEETPAAPRFQPPAPPAHTREEALGRGAPQAPAFDRAEPVAPPETAPNRIPADPPGRTRPTAAPRRDMAPPVGDVPRETVAQSAAAPKHAAPADAPAETVVMQKVLRREHVQHYMEGGYDLVAGYVHRLQDVADLNTPAALIRGLGLVYEGSPFSPSDEEVFVVRWPAVKPSLFRRPLGGIDEWSMGIIPGGWVIEKAPFPGSGYAPGDGPAVPEFKIESQRLPHGAELYRLDAGGRESLVAAYDADLRRWLVRLPGGRG</sequence>
<protein>
    <submittedName>
        <fullName evidence="4">Translation initiation factor IF-2</fullName>
    </submittedName>
</protein>
<evidence type="ECO:0000313" key="5">
    <source>
        <dbReference type="Proteomes" id="UP000501240"/>
    </source>
</evidence>
<keyword evidence="5" id="KW-1185">Reference proteome</keyword>
<feature type="region of interest" description="Disordered" evidence="1">
    <location>
        <begin position="284"/>
        <end position="579"/>
    </location>
</feature>
<name>A0A7D3ZL49_ACTVE</name>
<feature type="compositionally biased region" description="Low complexity" evidence="1">
    <location>
        <begin position="320"/>
        <end position="360"/>
    </location>
</feature>
<feature type="compositionally biased region" description="Low complexity" evidence="1">
    <location>
        <begin position="564"/>
        <end position="579"/>
    </location>
</feature>